<reference evidence="1 2" key="1">
    <citation type="journal article" date="2009" name="Nat. Genet.">
        <title>The genome of the cucumber, Cucumis sativus L.</title>
        <authorList>
            <person name="Huang S."/>
            <person name="Li R."/>
            <person name="Zhang Z."/>
            <person name="Li L."/>
            <person name="Gu X."/>
            <person name="Fan W."/>
            <person name="Lucas W.J."/>
            <person name="Wang X."/>
            <person name="Xie B."/>
            <person name="Ni P."/>
            <person name="Ren Y."/>
            <person name="Zhu H."/>
            <person name="Li J."/>
            <person name="Lin K."/>
            <person name="Jin W."/>
            <person name="Fei Z."/>
            <person name="Li G."/>
            <person name="Staub J."/>
            <person name="Kilian A."/>
            <person name="van der Vossen E.A."/>
            <person name="Wu Y."/>
            <person name="Guo J."/>
            <person name="He J."/>
            <person name="Jia Z."/>
            <person name="Ren Y."/>
            <person name="Tian G."/>
            <person name="Lu Y."/>
            <person name="Ruan J."/>
            <person name="Qian W."/>
            <person name="Wang M."/>
            <person name="Huang Q."/>
            <person name="Li B."/>
            <person name="Xuan Z."/>
            <person name="Cao J."/>
            <person name="Asan"/>
            <person name="Wu Z."/>
            <person name="Zhang J."/>
            <person name="Cai Q."/>
            <person name="Bai Y."/>
            <person name="Zhao B."/>
            <person name="Han Y."/>
            <person name="Li Y."/>
            <person name="Li X."/>
            <person name="Wang S."/>
            <person name="Shi Q."/>
            <person name="Liu S."/>
            <person name="Cho W.K."/>
            <person name="Kim J.Y."/>
            <person name="Xu Y."/>
            <person name="Heller-Uszynska K."/>
            <person name="Miao H."/>
            <person name="Cheng Z."/>
            <person name="Zhang S."/>
            <person name="Wu J."/>
            <person name="Yang Y."/>
            <person name="Kang H."/>
            <person name="Li M."/>
            <person name="Liang H."/>
            <person name="Ren X."/>
            <person name="Shi Z."/>
            <person name="Wen M."/>
            <person name="Jian M."/>
            <person name="Yang H."/>
            <person name="Zhang G."/>
            <person name="Yang Z."/>
            <person name="Chen R."/>
            <person name="Liu S."/>
            <person name="Li J."/>
            <person name="Ma L."/>
            <person name="Liu H."/>
            <person name="Zhou Y."/>
            <person name="Zhao J."/>
            <person name="Fang X."/>
            <person name="Li G."/>
            <person name="Fang L."/>
            <person name="Li Y."/>
            <person name="Liu D."/>
            <person name="Zheng H."/>
            <person name="Zhang Y."/>
            <person name="Qin N."/>
            <person name="Li Z."/>
            <person name="Yang G."/>
            <person name="Yang S."/>
            <person name="Bolund L."/>
            <person name="Kristiansen K."/>
            <person name="Zheng H."/>
            <person name="Li S."/>
            <person name="Zhang X."/>
            <person name="Yang H."/>
            <person name="Wang J."/>
            <person name="Sun R."/>
            <person name="Zhang B."/>
            <person name="Jiang S."/>
            <person name="Wang J."/>
            <person name="Du Y."/>
            <person name="Li S."/>
        </authorList>
    </citation>
    <scope>NUCLEOTIDE SEQUENCE [LARGE SCALE GENOMIC DNA]</scope>
    <source>
        <strain evidence="2">cv. 9930</strain>
    </source>
</reference>
<gene>
    <name evidence="1" type="ORF">Csa_3G848230</name>
</gene>
<organism evidence="1 2">
    <name type="scientific">Cucumis sativus</name>
    <name type="common">Cucumber</name>
    <dbReference type="NCBI Taxonomy" id="3659"/>
    <lineage>
        <taxon>Eukaryota</taxon>
        <taxon>Viridiplantae</taxon>
        <taxon>Streptophyta</taxon>
        <taxon>Embryophyta</taxon>
        <taxon>Tracheophyta</taxon>
        <taxon>Spermatophyta</taxon>
        <taxon>Magnoliopsida</taxon>
        <taxon>eudicotyledons</taxon>
        <taxon>Gunneridae</taxon>
        <taxon>Pentapetalae</taxon>
        <taxon>rosids</taxon>
        <taxon>fabids</taxon>
        <taxon>Cucurbitales</taxon>
        <taxon>Cucurbitaceae</taxon>
        <taxon>Benincaseae</taxon>
        <taxon>Cucumis</taxon>
    </lineage>
</organism>
<reference evidence="1 2" key="2">
    <citation type="journal article" date="2009" name="PLoS ONE">
        <title>An integrated genetic and cytogenetic map of the cucumber genome.</title>
        <authorList>
            <person name="Ren Y."/>
            <person name="Zhang Z."/>
            <person name="Liu J."/>
            <person name="Staub J.E."/>
            <person name="Han Y."/>
            <person name="Cheng Z."/>
            <person name="Li X."/>
            <person name="Lu J."/>
            <person name="Miao H."/>
            <person name="Kang H."/>
            <person name="Xie B."/>
            <person name="Gu X."/>
            <person name="Wang X."/>
            <person name="Du Y."/>
            <person name="Jin W."/>
            <person name="Huang S."/>
        </authorList>
    </citation>
    <scope>NUCLEOTIDE SEQUENCE [LARGE SCALE GENOMIC DNA]</scope>
    <source>
        <strain evidence="2">cv. 9930</strain>
    </source>
</reference>
<accession>A0A0A0LDE3</accession>
<reference evidence="1 2" key="3">
    <citation type="journal article" date="2010" name="BMC Genomics">
        <title>Transcriptome sequencing and comparative analysis of cucumber flowers with different sex types.</title>
        <authorList>
            <person name="Guo S."/>
            <person name="Zheng Y."/>
            <person name="Joung J.G."/>
            <person name="Liu S."/>
            <person name="Zhang Z."/>
            <person name="Crasta O.R."/>
            <person name="Sobral B.W."/>
            <person name="Xu Y."/>
            <person name="Huang S."/>
            <person name="Fei Z."/>
        </authorList>
    </citation>
    <scope>NUCLEOTIDE SEQUENCE [LARGE SCALE GENOMIC DNA]</scope>
    <source>
        <strain evidence="2">cv. 9930</strain>
    </source>
</reference>
<dbReference type="EMBL" id="CM002924">
    <property type="protein sequence ID" value="KGN59813.1"/>
    <property type="molecule type" value="Genomic_DNA"/>
</dbReference>
<sequence>MACLAALRTQVQLRSSAFSIARKGFSSFQRIAQSRLQSGTEIRQNVEVSGGEIGGTISANESEIIFIGTGTSEGIPRVSCLTDPVKKCPVRISKF</sequence>
<proteinExistence type="predicted"/>
<evidence type="ECO:0000313" key="1">
    <source>
        <dbReference type="EMBL" id="KGN59813.1"/>
    </source>
</evidence>
<name>A0A0A0LDE3_CUCSA</name>
<evidence type="ECO:0000313" key="2">
    <source>
        <dbReference type="Proteomes" id="UP000029981"/>
    </source>
</evidence>
<dbReference type="Proteomes" id="UP000029981">
    <property type="component" value="Chromosome 3"/>
</dbReference>
<dbReference type="Gramene" id="KGN59813">
    <property type="protein sequence ID" value="KGN59813"/>
    <property type="gene ID" value="Csa_3G848230"/>
</dbReference>
<keyword evidence="2" id="KW-1185">Reference proteome</keyword>
<protein>
    <submittedName>
        <fullName evidence="1">Uncharacterized protein</fullName>
    </submittedName>
</protein>
<dbReference type="AlphaFoldDB" id="A0A0A0LDE3"/>
<reference evidence="1 2" key="4">
    <citation type="journal article" date="2011" name="BMC Genomics">
        <title>RNA-Seq improves annotation of protein-coding genes in the cucumber genome.</title>
        <authorList>
            <person name="Li Z."/>
            <person name="Zhang Z."/>
            <person name="Yan P."/>
            <person name="Huang S."/>
            <person name="Fei Z."/>
            <person name="Lin K."/>
        </authorList>
    </citation>
    <scope>NUCLEOTIDE SEQUENCE [LARGE SCALE GENOMIC DNA]</scope>
    <source>
        <strain evidence="2">cv. 9930</strain>
    </source>
</reference>
<dbReference type="STRING" id="3659.A0A0A0LDE3"/>